<sequence length="52" mass="6525">MFFYKNRTFQLIGIIFEQGYYKHRGFEYQIQKLHDLTHVIHVNYMTSLMFLY</sequence>
<name>A0A3B0V4J1_9ZZZZ</name>
<gene>
    <name evidence="1" type="ORF">MNBD_BACTEROID07-799</name>
</gene>
<dbReference type="AlphaFoldDB" id="A0A3B0V4J1"/>
<evidence type="ECO:0000313" key="1">
    <source>
        <dbReference type="EMBL" id="VAW26866.1"/>
    </source>
</evidence>
<organism evidence="1">
    <name type="scientific">hydrothermal vent metagenome</name>
    <dbReference type="NCBI Taxonomy" id="652676"/>
    <lineage>
        <taxon>unclassified sequences</taxon>
        <taxon>metagenomes</taxon>
        <taxon>ecological metagenomes</taxon>
    </lineage>
</organism>
<protein>
    <submittedName>
        <fullName evidence="1">Uncharacterized protein</fullName>
    </submittedName>
</protein>
<reference evidence="1" key="1">
    <citation type="submission" date="2018-06" db="EMBL/GenBank/DDBJ databases">
        <authorList>
            <person name="Zhirakovskaya E."/>
        </authorList>
    </citation>
    <scope>NUCLEOTIDE SEQUENCE</scope>
</reference>
<proteinExistence type="predicted"/>
<dbReference type="EMBL" id="UOET01000064">
    <property type="protein sequence ID" value="VAW26866.1"/>
    <property type="molecule type" value="Genomic_DNA"/>
</dbReference>
<accession>A0A3B0V4J1</accession>